<gene>
    <name evidence="2" type="ORF">SVUK_LOCUS16667</name>
</gene>
<feature type="region of interest" description="Disordered" evidence="1">
    <location>
        <begin position="1"/>
        <end position="20"/>
    </location>
</feature>
<evidence type="ECO:0000313" key="2">
    <source>
        <dbReference type="EMBL" id="VDM81669.1"/>
    </source>
</evidence>
<name>A0A3P7JNS8_STRVU</name>
<evidence type="ECO:0000256" key="1">
    <source>
        <dbReference type="SAM" id="MobiDB-lite"/>
    </source>
</evidence>
<proteinExistence type="predicted"/>
<organism evidence="2 3">
    <name type="scientific">Strongylus vulgaris</name>
    <name type="common">Blood worm</name>
    <dbReference type="NCBI Taxonomy" id="40348"/>
    <lineage>
        <taxon>Eukaryota</taxon>
        <taxon>Metazoa</taxon>
        <taxon>Ecdysozoa</taxon>
        <taxon>Nematoda</taxon>
        <taxon>Chromadorea</taxon>
        <taxon>Rhabditida</taxon>
        <taxon>Rhabditina</taxon>
        <taxon>Rhabditomorpha</taxon>
        <taxon>Strongyloidea</taxon>
        <taxon>Strongylidae</taxon>
        <taxon>Strongylus</taxon>
    </lineage>
</organism>
<dbReference type="EMBL" id="UYYB01114003">
    <property type="protein sequence ID" value="VDM81669.1"/>
    <property type="molecule type" value="Genomic_DNA"/>
</dbReference>
<keyword evidence="3" id="KW-1185">Reference proteome</keyword>
<feature type="compositionally biased region" description="Polar residues" evidence="1">
    <location>
        <begin position="1"/>
        <end position="11"/>
    </location>
</feature>
<accession>A0A3P7JNS8</accession>
<sequence length="77" mass="8618">MDVRNNSSQPPTVYDGYPRVADDDLNVNTEQGQKLRVATQAADAVLVPPLRQKRYVFLFIPRGKNGELTEGAKQCQQ</sequence>
<dbReference type="Proteomes" id="UP000270094">
    <property type="component" value="Unassembled WGS sequence"/>
</dbReference>
<reference evidence="2 3" key="1">
    <citation type="submission" date="2018-11" db="EMBL/GenBank/DDBJ databases">
        <authorList>
            <consortium name="Pathogen Informatics"/>
        </authorList>
    </citation>
    <scope>NUCLEOTIDE SEQUENCE [LARGE SCALE GENOMIC DNA]</scope>
</reference>
<protein>
    <submittedName>
        <fullName evidence="2">Uncharacterized protein</fullName>
    </submittedName>
</protein>
<dbReference type="AlphaFoldDB" id="A0A3P7JNS8"/>
<evidence type="ECO:0000313" key="3">
    <source>
        <dbReference type="Proteomes" id="UP000270094"/>
    </source>
</evidence>